<evidence type="ECO:0000256" key="1">
    <source>
        <dbReference type="SAM" id="Coils"/>
    </source>
</evidence>
<accession>A0A0C9WEB4</accession>
<keyword evidence="1" id="KW-0175">Coiled coil</keyword>
<feature type="domain" description="Oxidoreductase-like" evidence="2">
    <location>
        <begin position="103"/>
        <end position="148"/>
    </location>
</feature>
<keyword evidence="4" id="KW-1185">Reference proteome</keyword>
<evidence type="ECO:0000313" key="3">
    <source>
        <dbReference type="EMBL" id="KIJ63801.1"/>
    </source>
</evidence>
<dbReference type="AlphaFoldDB" id="A0A0C9WEB4"/>
<dbReference type="Proteomes" id="UP000053820">
    <property type="component" value="Unassembled WGS sequence"/>
</dbReference>
<reference evidence="3 4" key="1">
    <citation type="submission" date="2014-04" db="EMBL/GenBank/DDBJ databases">
        <title>Evolutionary Origins and Diversification of the Mycorrhizal Mutualists.</title>
        <authorList>
            <consortium name="DOE Joint Genome Institute"/>
            <consortium name="Mycorrhizal Genomics Consortium"/>
            <person name="Kohler A."/>
            <person name="Kuo A."/>
            <person name="Nagy L.G."/>
            <person name="Floudas D."/>
            <person name="Copeland A."/>
            <person name="Barry K.W."/>
            <person name="Cichocki N."/>
            <person name="Veneault-Fourrey C."/>
            <person name="LaButti K."/>
            <person name="Lindquist E.A."/>
            <person name="Lipzen A."/>
            <person name="Lundell T."/>
            <person name="Morin E."/>
            <person name="Murat C."/>
            <person name="Riley R."/>
            <person name="Ohm R."/>
            <person name="Sun H."/>
            <person name="Tunlid A."/>
            <person name="Henrissat B."/>
            <person name="Grigoriev I.V."/>
            <person name="Hibbett D.S."/>
            <person name="Martin F."/>
        </authorList>
    </citation>
    <scope>NUCLEOTIDE SEQUENCE [LARGE SCALE GENOMIC DNA]</scope>
    <source>
        <strain evidence="3 4">MD-312</strain>
    </source>
</reference>
<dbReference type="HOGENOM" id="CLU_092489_1_0_1"/>
<feature type="coiled-coil region" evidence="1">
    <location>
        <begin position="184"/>
        <end position="211"/>
    </location>
</feature>
<gene>
    <name evidence="3" type="ORF">HYDPIDRAFT_112762</name>
</gene>
<organism evidence="3 4">
    <name type="scientific">Hydnomerulius pinastri MD-312</name>
    <dbReference type="NCBI Taxonomy" id="994086"/>
    <lineage>
        <taxon>Eukaryota</taxon>
        <taxon>Fungi</taxon>
        <taxon>Dikarya</taxon>
        <taxon>Basidiomycota</taxon>
        <taxon>Agaricomycotina</taxon>
        <taxon>Agaricomycetes</taxon>
        <taxon>Agaricomycetidae</taxon>
        <taxon>Boletales</taxon>
        <taxon>Boletales incertae sedis</taxon>
        <taxon>Leucogyrophana</taxon>
    </lineage>
</organism>
<dbReference type="GO" id="GO:0005739">
    <property type="term" value="C:mitochondrion"/>
    <property type="evidence" value="ECO:0007669"/>
    <property type="project" value="TreeGrafter"/>
</dbReference>
<sequence>MLSSSLPSATCRSLHHWQHQCFRFASTNAPSPSLSSAAIARLKRPNRGGQNLTERYRRLENTTRGKEAFTKQVSAFAQESASAAELRSTSKPATPGSSKSANTIAGFAIPEEPRPPADDECCMSGCAICVYDLYEDSLSAYKESVSALRSSLSALSIPESEWPAHIRTTKSAETPAAVTPDKRKDAVLSAFEEMERTLKEKRERRAAVEAES</sequence>
<evidence type="ECO:0000259" key="2">
    <source>
        <dbReference type="Pfam" id="PF09791"/>
    </source>
</evidence>
<dbReference type="InterPro" id="IPR019180">
    <property type="entry name" value="Oxidoreductase-like_N"/>
</dbReference>
<dbReference type="PANTHER" id="PTHR21193">
    <property type="entry name" value="OXIDOREDUCTASE-LIKE DOMAIN-CONTAINING PROTEIN 1"/>
    <property type="match status" value="1"/>
</dbReference>
<dbReference type="InterPro" id="IPR039251">
    <property type="entry name" value="OXLD1"/>
</dbReference>
<dbReference type="Pfam" id="PF09791">
    <property type="entry name" value="Oxidored-like"/>
    <property type="match status" value="1"/>
</dbReference>
<dbReference type="OrthoDB" id="10064411at2759"/>
<dbReference type="PANTHER" id="PTHR21193:SF3">
    <property type="entry name" value="OXIDOREDUCTASE-LIKE DOMAIN-CONTAINING PROTEIN 1"/>
    <property type="match status" value="1"/>
</dbReference>
<name>A0A0C9WEB4_9AGAM</name>
<proteinExistence type="predicted"/>
<dbReference type="EMBL" id="KN839849">
    <property type="protein sequence ID" value="KIJ63801.1"/>
    <property type="molecule type" value="Genomic_DNA"/>
</dbReference>
<evidence type="ECO:0000313" key="4">
    <source>
        <dbReference type="Proteomes" id="UP000053820"/>
    </source>
</evidence>
<protein>
    <recommendedName>
        <fullName evidence="2">Oxidoreductase-like domain-containing protein</fullName>
    </recommendedName>
</protein>